<reference evidence="1 2" key="1">
    <citation type="submission" date="2019-11" db="EMBL/GenBank/DDBJ databases">
        <authorList>
            <person name="Khan S.A."/>
            <person name="Jeon C.O."/>
            <person name="Chun B.H."/>
        </authorList>
    </citation>
    <scope>NUCLEOTIDE SEQUENCE [LARGE SCALE GENOMIC DNA]</scope>
    <source>
        <strain evidence="1 2">IMCC 1097</strain>
    </source>
</reference>
<name>A0A5Q2Q639_9GAMM</name>
<dbReference type="RefSeq" id="WP_153712682.1">
    <property type="nucleotide sequence ID" value="NZ_CP045871.1"/>
</dbReference>
<dbReference type="AlphaFoldDB" id="A0A5Q2Q639"/>
<dbReference type="Proteomes" id="UP000388235">
    <property type="component" value="Chromosome"/>
</dbReference>
<organism evidence="1 2">
    <name type="scientific">Litorivicinus lipolyticus</name>
    <dbReference type="NCBI Taxonomy" id="418701"/>
    <lineage>
        <taxon>Bacteria</taxon>
        <taxon>Pseudomonadati</taxon>
        <taxon>Pseudomonadota</taxon>
        <taxon>Gammaproteobacteria</taxon>
        <taxon>Oceanospirillales</taxon>
        <taxon>Litorivicinaceae</taxon>
        <taxon>Litorivicinus</taxon>
    </lineage>
</organism>
<evidence type="ECO:0000313" key="2">
    <source>
        <dbReference type="Proteomes" id="UP000388235"/>
    </source>
</evidence>
<gene>
    <name evidence="1" type="ORF">GH975_00830</name>
</gene>
<accession>A0A5Q2Q639</accession>
<evidence type="ECO:0008006" key="3">
    <source>
        <dbReference type="Google" id="ProtNLM"/>
    </source>
</evidence>
<dbReference type="EMBL" id="CP045871">
    <property type="protein sequence ID" value="QGG79178.1"/>
    <property type="molecule type" value="Genomic_DNA"/>
</dbReference>
<protein>
    <recommendedName>
        <fullName evidence="3">Cytochrome oxidase Cu insertion factor, SCO1/SenC/PrrC family</fullName>
    </recommendedName>
</protein>
<evidence type="ECO:0000313" key="1">
    <source>
        <dbReference type="EMBL" id="QGG79178.1"/>
    </source>
</evidence>
<dbReference type="OrthoDB" id="9785445at2"/>
<keyword evidence="2" id="KW-1185">Reference proteome</keyword>
<sequence>MARGRITATALIVIAAAPLVVASWLYYSGFRPSGQTNEGVLLNPIVTDASLNWTVPVRDPRLDDGRFNSWVLVVLDGEAATENLVLSRQVVTALGRESERMSRLYLVDVQPNSSAQQALDLDHPNLAVGTADVASLIATLIANGAPDTLRRNGGLVLADPLGNLVLVYDNNDAGKALLKDFKRLLKASKIG</sequence>
<proteinExistence type="predicted"/>
<dbReference type="KEGG" id="llp:GH975_00830"/>